<evidence type="ECO:0000313" key="1">
    <source>
        <dbReference type="EMBL" id="BAK37085.1"/>
    </source>
</evidence>
<accession>F5XR63</accession>
<dbReference type="KEGG" id="mph:MLP_40710"/>
<name>F5XR63_MICPN</name>
<evidence type="ECO:0000313" key="2">
    <source>
        <dbReference type="Proteomes" id="UP000007947"/>
    </source>
</evidence>
<protein>
    <submittedName>
        <fullName evidence="1">Uncharacterized protein</fullName>
    </submittedName>
</protein>
<sequence length="133" mass="14729">MYKMAAEALVRRITRVDTASNHPTSSVDVTLLHELEIEGGRSVVLLRDRGFGGSTPWGTVSVDELETHARATVGPDEPFDGLTAEDMERDYWRYLAALAAEQGVLVTAVELSELSHHVEFAPRLLRLLDTRTP</sequence>
<reference evidence="1 2" key="1">
    <citation type="submission" date="2011-05" db="EMBL/GenBank/DDBJ databases">
        <title>Whole genome sequence of Microlunatus phosphovorus NM-1.</title>
        <authorList>
            <person name="Hosoyama A."/>
            <person name="Sasaki K."/>
            <person name="Harada T."/>
            <person name="Igarashi R."/>
            <person name="Kawakoshi A."/>
            <person name="Sasagawa M."/>
            <person name="Fukada J."/>
            <person name="Nakamura S."/>
            <person name="Katano Y."/>
            <person name="Hanada S."/>
            <person name="Kamagata Y."/>
            <person name="Nakamura N."/>
            <person name="Yamazaki S."/>
            <person name="Fujita N."/>
        </authorList>
    </citation>
    <scope>NUCLEOTIDE SEQUENCE [LARGE SCALE GENOMIC DNA]</scope>
    <source>
        <strain evidence="2">ATCC 700054 / DSM 10555 / JCM 9379 / NBRC 101784 / NCIMB 13414 / VKM Ac-1990 / NM-1</strain>
    </source>
</reference>
<keyword evidence="2" id="KW-1185">Reference proteome</keyword>
<dbReference type="EMBL" id="AP012204">
    <property type="protein sequence ID" value="BAK37085.1"/>
    <property type="molecule type" value="Genomic_DNA"/>
</dbReference>
<dbReference type="eggNOG" id="ENOG5033DGZ">
    <property type="taxonomic scope" value="Bacteria"/>
</dbReference>
<proteinExistence type="predicted"/>
<organism evidence="1 2">
    <name type="scientific">Microlunatus phosphovorus (strain ATCC 700054 / DSM 10555 / JCM 9379 / NBRC 101784 / NCIMB 13414 / VKM Ac-1990 / NM-1)</name>
    <dbReference type="NCBI Taxonomy" id="1032480"/>
    <lineage>
        <taxon>Bacteria</taxon>
        <taxon>Bacillati</taxon>
        <taxon>Actinomycetota</taxon>
        <taxon>Actinomycetes</taxon>
        <taxon>Propionibacteriales</taxon>
        <taxon>Propionibacteriaceae</taxon>
        <taxon>Microlunatus</taxon>
    </lineage>
</organism>
<dbReference type="Proteomes" id="UP000007947">
    <property type="component" value="Chromosome"/>
</dbReference>
<gene>
    <name evidence="1" type="ordered locus">MLP_40710</name>
</gene>
<dbReference type="HOGENOM" id="CLU_1776070_0_0_11"/>
<dbReference type="STRING" id="1032480.MLP_40710"/>
<dbReference type="AlphaFoldDB" id="F5XR63"/>